<dbReference type="CDD" id="cd15797">
    <property type="entry name" value="PMEI"/>
    <property type="match status" value="2"/>
</dbReference>
<evidence type="ECO:0000313" key="7">
    <source>
        <dbReference type="Proteomes" id="UP000682877"/>
    </source>
</evidence>
<comment type="similarity">
    <text evidence="3">Belongs to the PMEI family.</text>
</comment>
<dbReference type="AlphaFoldDB" id="A0A8S2AUK1"/>
<reference evidence="6" key="1">
    <citation type="submission" date="2021-01" db="EMBL/GenBank/DDBJ databases">
        <authorList>
            <person name="Bezrukov I."/>
        </authorList>
    </citation>
    <scope>NUCLEOTIDE SEQUENCE</scope>
</reference>
<accession>A0A8S2AUK1</accession>
<organism evidence="6 7">
    <name type="scientific">Arabidopsis arenosa</name>
    <name type="common">Sand rock-cress</name>
    <name type="synonym">Cardaminopsis arenosa</name>
    <dbReference type="NCBI Taxonomy" id="38785"/>
    <lineage>
        <taxon>Eukaryota</taxon>
        <taxon>Viridiplantae</taxon>
        <taxon>Streptophyta</taxon>
        <taxon>Embryophyta</taxon>
        <taxon>Tracheophyta</taxon>
        <taxon>Spermatophyta</taxon>
        <taxon>Magnoliopsida</taxon>
        <taxon>eudicotyledons</taxon>
        <taxon>Gunneridae</taxon>
        <taxon>Pentapetalae</taxon>
        <taxon>rosids</taxon>
        <taxon>malvids</taxon>
        <taxon>Brassicales</taxon>
        <taxon>Brassicaceae</taxon>
        <taxon>Camelineae</taxon>
        <taxon>Arabidopsis</taxon>
    </lineage>
</organism>
<dbReference type="InterPro" id="IPR052421">
    <property type="entry name" value="PCW_Enzyme_Inhibitor"/>
</dbReference>
<dbReference type="Proteomes" id="UP000682877">
    <property type="component" value="Chromosome 7"/>
</dbReference>
<proteinExistence type="inferred from homology"/>
<dbReference type="InterPro" id="IPR035513">
    <property type="entry name" value="Invertase/methylesterase_inhib"/>
</dbReference>
<dbReference type="PANTHER" id="PTHR36710:SF12">
    <property type="entry name" value="CELL WALL _ VACUOLAR INHIBITOR OF FRUCTOSIDASE 2-LIKE"/>
    <property type="match status" value="1"/>
</dbReference>
<evidence type="ECO:0000259" key="5">
    <source>
        <dbReference type="SMART" id="SM00856"/>
    </source>
</evidence>
<keyword evidence="1 4" id="KW-0732">Signal</keyword>
<dbReference type="SUPFAM" id="SSF101148">
    <property type="entry name" value="Plant invertase/pectin methylesterase inhibitor"/>
    <property type="match status" value="2"/>
</dbReference>
<keyword evidence="2" id="KW-1015">Disulfide bond</keyword>
<gene>
    <name evidence="6" type="ORF">AARE701A_LOCUS19334</name>
</gene>
<evidence type="ECO:0000256" key="3">
    <source>
        <dbReference type="ARBA" id="ARBA00038471"/>
    </source>
</evidence>
<dbReference type="InterPro" id="IPR034086">
    <property type="entry name" value="PMEI_plant"/>
</dbReference>
<sequence length="335" mass="37279">MTNPMIKVMLLLFLVLSIGADEELMKKECSQTGNQNLCLFCLESDPISFQTDRAGFVSITIHCLKSQLDILINDVTSLSKKGEGEAIENVLEDCNVNFSIAELQLNEAKRNLVTLNYEKAFESVKTSVSYLQTCRGNLQKIKFNESPHEFYDDIDIYLNLSSVAKTLILIKVMLLSFLVLSIRADEELMKKECSQTGNQNLCLFCLATDPTSNQTDLAGFVNITINCLEAQLDILINDVTSLSTKGVGEAIENVLEDCNGDFSIAKIELYLAKGNLVARNYENASGLVKTSVSNLQTCRGNLQKIKFNESSHVYDDIDIYVDLSPVAKTLIDRLH</sequence>
<dbReference type="FunFam" id="1.20.140.40:FF:000008">
    <property type="entry name" value="Invertase/pectin methylesterase inhibitor family protein"/>
    <property type="match status" value="2"/>
</dbReference>
<feature type="signal peptide" evidence="4">
    <location>
        <begin position="1"/>
        <end position="20"/>
    </location>
</feature>
<evidence type="ECO:0000256" key="1">
    <source>
        <dbReference type="ARBA" id="ARBA00022729"/>
    </source>
</evidence>
<dbReference type="NCBIfam" id="TIGR01614">
    <property type="entry name" value="PME_inhib"/>
    <property type="match status" value="2"/>
</dbReference>
<name>A0A8S2AUK1_ARAAE</name>
<keyword evidence="7" id="KW-1185">Reference proteome</keyword>
<evidence type="ECO:0000313" key="6">
    <source>
        <dbReference type="EMBL" id="CAE6193847.1"/>
    </source>
</evidence>
<evidence type="ECO:0000256" key="4">
    <source>
        <dbReference type="SAM" id="SignalP"/>
    </source>
</evidence>
<dbReference type="SMART" id="SM00856">
    <property type="entry name" value="PMEI"/>
    <property type="match status" value="2"/>
</dbReference>
<protein>
    <recommendedName>
        <fullName evidence="5">Pectinesterase inhibitor domain-containing protein</fullName>
    </recommendedName>
</protein>
<feature type="domain" description="Pectinesterase inhibitor" evidence="5">
    <location>
        <begin position="20"/>
        <end position="167"/>
    </location>
</feature>
<dbReference type="Gene3D" id="1.20.140.40">
    <property type="entry name" value="Invertase/pectin methylesterase inhibitor family protein"/>
    <property type="match status" value="2"/>
</dbReference>
<dbReference type="Pfam" id="PF04043">
    <property type="entry name" value="PMEI"/>
    <property type="match status" value="2"/>
</dbReference>
<dbReference type="EMBL" id="LR999457">
    <property type="protein sequence ID" value="CAE6193847.1"/>
    <property type="molecule type" value="Genomic_DNA"/>
</dbReference>
<dbReference type="GO" id="GO:0046910">
    <property type="term" value="F:pectinesterase inhibitor activity"/>
    <property type="evidence" value="ECO:0007669"/>
    <property type="project" value="InterPro"/>
</dbReference>
<dbReference type="PANTHER" id="PTHR36710">
    <property type="entry name" value="PECTINESTERASE INHIBITOR-LIKE"/>
    <property type="match status" value="1"/>
</dbReference>
<dbReference type="InterPro" id="IPR006501">
    <property type="entry name" value="Pectinesterase_inhib_dom"/>
</dbReference>
<feature type="domain" description="Pectinesterase inhibitor" evidence="5">
    <location>
        <begin position="184"/>
        <end position="330"/>
    </location>
</feature>
<evidence type="ECO:0000256" key="2">
    <source>
        <dbReference type="ARBA" id="ARBA00023157"/>
    </source>
</evidence>
<feature type="chain" id="PRO_5035926986" description="Pectinesterase inhibitor domain-containing protein" evidence="4">
    <location>
        <begin position="21"/>
        <end position="335"/>
    </location>
</feature>